<proteinExistence type="predicted"/>
<protein>
    <submittedName>
        <fullName evidence="2">Uncharacterized protein</fullName>
    </submittedName>
</protein>
<sequence length="77" mass="7607">APLLEDRGALKAGNGTASGKEERAVSKEGGGSALERKHGPAPPRGDQAPAKGDHSQAAEERAPVAREGRAAARGGGG</sequence>
<reference evidence="2" key="1">
    <citation type="submission" date="2014-05" db="EMBL/GenBank/DDBJ databases">
        <title>The transcriptome of the halophilic microalga Tetraselmis sp. GSL018 isolated from the Great Salt Lake, Utah.</title>
        <authorList>
            <person name="Jinkerson R.E."/>
            <person name="D'Adamo S."/>
            <person name="Posewitz M.C."/>
        </authorList>
    </citation>
    <scope>NUCLEOTIDE SEQUENCE</scope>
    <source>
        <strain evidence="2">GSL018</strain>
    </source>
</reference>
<feature type="non-terminal residue" evidence="2">
    <location>
        <position position="1"/>
    </location>
</feature>
<dbReference type="EMBL" id="GBEZ01016539">
    <property type="protein sequence ID" value="JAC69717.1"/>
    <property type="molecule type" value="Transcribed_RNA"/>
</dbReference>
<dbReference type="AlphaFoldDB" id="A0A061R9W0"/>
<feature type="region of interest" description="Disordered" evidence="1">
    <location>
        <begin position="1"/>
        <end position="77"/>
    </location>
</feature>
<evidence type="ECO:0000256" key="1">
    <source>
        <dbReference type="SAM" id="MobiDB-lite"/>
    </source>
</evidence>
<feature type="compositionally biased region" description="Basic and acidic residues" evidence="1">
    <location>
        <begin position="51"/>
        <end position="70"/>
    </location>
</feature>
<gene>
    <name evidence="2" type="ORF">TSPGSL018_5715</name>
</gene>
<name>A0A061R9W0_9CHLO</name>
<accession>A0A061R9W0</accession>
<evidence type="ECO:0000313" key="2">
    <source>
        <dbReference type="EMBL" id="JAC69717.1"/>
    </source>
</evidence>
<organism evidence="2">
    <name type="scientific">Tetraselmis sp. GSL018</name>
    <dbReference type="NCBI Taxonomy" id="582737"/>
    <lineage>
        <taxon>Eukaryota</taxon>
        <taxon>Viridiplantae</taxon>
        <taxon>Chlorophyta</taxon>
        <taxon>core chlorophytes</taxon>
        <taxon>Chlorodendrophyceae</taxon>
        <taxon>Chlorodendrales</taxon>
        <taxon>Chlorodendraceae</taxon>
        <taxon>Tetraselmis</taxon>
    </lineage>
</organism>
<feature type="non-terminal residue" evidence="2">
    <location>
        <position position="77"/>
    </location>
</feature>